<dbReference type="RefSeq" id="WP_109253649.1">
    <property type="nucleotide sequence ID" value="NZ_QEXV01000006.1"/>
</dbReference>
<dbReference type="Gene3D" id="3.40.50.620">
    <property type="entry name" value="HUPs"/>
    <property type="match status" value="1"/>
</dbReference>
<dbReference type="PANTHER" id="PTHR21299">
    <property type="entry name" value="CYTIDYLATE KINASE/PANTOATE-BETA-ALANINE LIGASE"/>
    <property type="match status" value="1"/>
</dbReference>
<dbReference type="EC" id="6.3.2.1" evidence="4 13"/>
<evidence type="ECO:0000256" key="3">
    <source>
        <dbReference type="ARBA" id="ARBA00009256"/>
    </source>
</evidence>
<feature type="binding site" evidence="13">
    <location>
        <position position="67"/>
    </location>
    <ligand>
        <name>(R)-pantoate</name>
        <dbReference type="ChEBI" id="CHEBI:15980"/>
    </ligand>
</feature>
<gene>
    <name evidence="13" type="primary">panC</name>
    <name evidence="14" type="ORF">DDZ18_12030</name>
</gene>
<dbReference type="Gene3D" id="3.30.1300.10">
    <property type="entry name" value="Pantoate-beta-alanine ligase, C-terminal domain"/>
    <property type="match status" value="1"/>
</dbReference>
<proteinExistence type="inferred from homology"/>
<dbReference type="AlphaFoldDB" id="A0A2U2BR60"/>
<comment type="function">
    <text evidence="12 13">Catalyzes the condensation of pantoate with beta-alanine in an ATP-dependent reaction via a pantoyl-adenylate intermediate.</text>
</comment>
<evidence type="ECO:0000256" key="7">
    <source>
        <dbReference type="ARBA" id="ARBA00022598"/>
    </source>
</evidence>
<evidence type="ECO:0000256" key="10">
    <source>
        <dbReference type="ARBA" id="ARBA00022840"/>
    </source>
</evidence>
<dbReference type="GO" id="GO:0015940">
    <property type="term" value="P:pantothenate biosynthetic process"/>
    <property type="evidence" value="ECO:0007669"/>
    <property type="project" value="UniProtKB-UniRule"/>
</dbReference>
<feature type="binding site" evidence="13">
    <location>
        <begin position="190"/>
        <end position="193"/>
    </location>
    <ligand>
        <name>ATP</name>
        <dbReference type="ChEBI" id="CHEBI:30616"/>
    </ligand>
</feature>
<dbReference type="EMBL" id="QEXV01000006">
    <property type="protein sequence ID" value="PWE16494.1"/>
    <property type="molecule type" value="Genomic_DNA"/>
</dbReference>
<comment type="caution">
    <text evidence="14">The sequence shown here is derived from an EMBL/GenBank/DDBJ whole genome shotgun (WGS) entry which is preliminary data.</text>
</comment>
<feature type="binding site" evidence="13">
    <location>
        <position position="159"/>
    </location>
    <ligand>
        <name>(R)-pantoate</name>
        <dbReference type="ChEBI" id="CHEBI:15980"/>
    </ligand>
</feature>
<protein>
    <recommendedName>
        <fullName evidence="5 13">Pantothenate synthetase</fullName>
        <shortName evidence="13">PS</shortName>
        <ecNumber evidence="4 13">6.3.2.1</ecNumber>
    </recommendedName>
    <alternativeName>
        <fullName evidence="13">Pantoate--beta-alanine ligase</fullName>
    </alternativeName>
    <alternativeName>
        <fullName evidence="13">Pantoate-activating enzyme</fullName>
    </alternativeName>
</protein>
<organism evidence="14 15">
    <name type="scientific">Marinicauda salina</name>
    <dbReference type="NCBI Taxonomy" id="2135793"/>
    <lineage>
        <taxon>Bacteria</taxon>
        <taxon>Pseudomonadati</taxon>
        <taxon>Pseudomonadota</taxon>
        <taxon>Alphaproteobacteria</taxon>
        <taxon>Maricaulales</taxon>
        <taxon>Maricaulaceae</taxon>
        <taxon>Marinicauda</taxon>
    </lineage>
</organism>
<dbReference type="SUPFAM" id="SSF52374">
    <property type="entry name" value="Nucleotidylyl transferase"/>
    <property type="match status" value="1"/>
</dbReference>
<evidence type="ECO:0000256" key="9">
    <source>
        <dbReference type="ARBA" id="ARBA00022741"/>
    </source>
</evidence>
<accession>A0A2U2BR60</accession>
<dbReference type="InterPro" id="IPR003721">
    <property type="entry name" value="Pantoate_ligase"/>
</dbReference>
<evidence type="ECO:0000256" key="5">
    <source>
        <dbReference type="ARBA" id="ARBA00014155"/>
    </source>
</evidence>
<keyword evidence="10 13" id="KW-0067">ATP-binding</keyword>
<evidence type="ECO:0000256" key="1">
    <source>
        <dbReference type="ARBA" id="ARBA00004496"/>
    </source>
</evidence>
<dbReference type="OrthoDB" id="9773087at2"/>
<feature type="binding site" evidence="13">
    <location>
        <position position="67"/>
    </location>
    <ligand>
        <name>beta-alanine</name>
        <dbReference type="ChEBI" id="CHEBI:57966"/>
    </ligand>
</feature>
<comment type="catalytic activity">
    <reaction evidence="11 13">
        <text>(R)-pantoate + beta-alanine + ATP = (R)-pantothenate + AMP + diphosphate + H(+)</text>
        <dbReference type="Rhea" id="RHEA:10912"/>
        <dbReference type="ChEBI" id="CHEBI:15378"/>
        <dbReference type="ChEBI" id="CHEBI:15980"/>
        <dbReference type="ChEBI" id="CHEBI:29032"/>
        <dbReference type="ChEBI" id="CHEBI:30616"/>
        <dbReference type="ChEBI" id="CHEBI:33019"/>
        <dbReference type="ChEBI" id="CHEBI:57966"/>
        <dbReference type="ChEBI" id="CHEBI:456215"/>
        <dbReference type="EC" id="6.3.2.1"/>
    </reaction>
</comment>
<feature type="active site" description="Proton donor" evidence="13">
    <location>
        <position position="43"/>
    </location>
</feature>
<dbReference type="GO" id="GO:0005829">
    <property type="term" value="C:cytosol"/>
    <property type="evidence" value="ECO:0007669"/>
    <property type="project" value="TreeGrafter"/>
</dbReference>
<comment type="miscellaneous">
    <text evidence="13">The reaction proceeds by a bi uni uni bi ping pong mechanism.</text>
</comment>
<comment type="subcellular location">
    <subcellularLocation>
        <location evidence="1 13">Cytoplasm</location>
    </subcellularLocation>
</comment>
<keyword evidence="7 13" id="KW-0436">Ligase</keyword>
<dbReference type="UniPathway" id="UPA00028">
    <property type="reaction ID" value="UER00005"/>
</dbReference>
<keyword evidence="9 13" id="KW-0547">Nucleotide-binding</keyword>
<dbReference type="NCBIfam" id="TIGR00018">
    <property type="entry name" value="panC"/>
    <property type="match status" value="1"/>
</dbReference>
<comment type="similarity">
    <text evidence="3 13">Belongs to the pantothenate synthetase family.</text>
</comment>
<evidence type="ECO:0000256" key="6">
    <source>
        <dbReference type="ARBA" id="ARBA00022490"/>
    </source>
</evidence>
<keyword evidence="8 13" id="KW-0566">Pantothenate biosynthesis</keyword>
<comment type="pathway">
    <text evidence="2 13">Cofactor biosynthesis; (R)-pantothenate biosynthesis; (R)-pantothenate from (R)-pantoate and beta-alanine: step 1/1.</text>
</comment>
<evidence type="ECO:0000256" key="8">
    <source>
        <dbReference type="ARBA" id="ARBA00022655"/>
    </source>
</evidence>
<dbReference type="HAMAP" id="MF_00158">
    <property type="entry name" value="PanC"/>
    <property type="match status" value="1"/>
</dbReference>
<reference evidence="15" key="1">
    <citation type="submission" date="2018-05" db="EMBL/GenBank/DDBJ databases">
        <authorList>
            <person name="Liu B.-T."/>
        </authorList>
    </citation>
    <scope>NUCLEOTIDE SEQUENCE [LARGE SCALE GENOMIC DNA]</scope>
    <source>
        <strain evidence="15">WD6-1</strain>
    </source>
</reference>
<dbReference type="InterPro" id="IPR014729">
    <property type="entry name" value="Rossmann-like_a/b/a_fold"/>
</dbReference>
<keyword evidence="15" id="KW-1185">Reference proteome</keyword>
<feature type="binding site" evidence="13">
    <location>
        <position position="182"/>
    </location>
    <ligand>
        <name>ATP</name>
        <dbReference type="ChEBI" id="CHEBI:30616"/>
    </ligand>
</feature>
<comment type="subunit">
    <text evidence="13">Homodimer.</text>
</comment>
<dbReference type="GO" id="GO:0005524">
    <property type="term" value="F:ATP binding"/>
    <property type="evidence" value="ECO:0007669"/>
    <property type="project" value="UniProtKB-KW"/>
</dbReference>
<dbReference type="GO" id="GO:0004592">
    <property type="term" value="F:pantoate-beta-alanine ligase activity"/>
    <property type="evidence" value="ECO:0007669"/>
    <property type="project" value="UniProtKB-UniRule"/>
</dbReference>
<evidence type="ECO:0000256" key="11">
    <source>
        <dbReference type="ARBA" id="ARBA00048258"/>
    </source>
</evidence>
<evidence type="ECO:0000256" key="2">
    <source>
        <dbReference type="ARBA" id="ARBA00004990"/>
    </source>
</evidence>
<sequence length="285" mass="30133">MSADTPLPAVHTVADLSTRIASWRAEGRRIGFVPTMGALHAGHLALVSDALERADRVIASVFVNPTQFAPGEDFDSYPRTLDADAAKLAEAGCHLLYAPTAREMYPEGFATTVSVAGPAEGLESEARPHFFAGVATVVAKLLNQVRPDVAVFGEKDYQQLLVVRRLAADLDLGVEIAAGATVREPDGLALSSRNAYLDAADRTRAARLNVILKELAEALASGTPVDDAIKTARAAAGEAFDAVDYVEARDAETLAELPPGPVDRPARVLAAVRLGDVRLIDNMAV</sequence>
<evidence type="ECO:0000256" key="4">
    <source>
        <dbReference type="ARBA" id="ARBA00012219"/>
    </source>
</evidence>
<dbReference type="FunFam" id="3.40.50.620:FF:000114">
    <property type="entry name" value="Pantothenate synthetase"/>
    <property type="match status" value="1"/>
</dbReference>
<dbReference type="Pfam" id="PF02569">
    <property type="entry name" value="Pantoate_ligase"/>
    <property type="match status" value="1"/>
</dbReference>
<dbReference type="Proteomes" id="UP000245168">
    <property type="component" value="Unassembled WGS sequence"/>
</dbReference>
<evidence type="ECO:0000256" key="13">
    <source>
        <dbReference type="HAMAP-Rule" id="MF_00158"/>
    </source>
</evidence>
<evidence type="ECO:0000313" key="15">
    <source>
        <dbReference type="Proteomes" id="UP000245168"/>
    </source>
</evidence>
<keyword evidence="6 13" id="KW-0963">Cytoplasm</keyword>
<evidence type="ECO:0000313" key="14">
    <source>
        <dbReference type="EMBL" id="PWE16494.1"/>
    </source>
</evidence>
<dbReference type="InterPro" id="IPR042176">
    <property type="entry name" value="Pantoate_ligase_C"/>
</dbReference>
<evidence type="ECO:0000256" key="12">
    <source>
        <dbReference type="ARBA" id="ARBA00055042"/>
    </source>
</evidence>
<name>A0A2U2BR60_9PROT</name>
<feature type="binding site" evidence="13">
    <location>
        <begin position="153"/>
        <end position="156"/>
    </location>
    <ligand>
        <name>ATP</name>
        <dbReference type="ChEBI" id="CHEBI:30616"/>
    </ligand>
</feature>
<dbReference type="PANTHER" id="PTHR21299:SF1">
    <property type="entry name" value="PANTOATE--BETA-ALANINE LIGASE"/>
    <property type="match status" value="1"/>
</dbReference>
<dbReference type="CDD" id="cd00560">
    <property type="entry name" value="PanC"/>
    <property type="match status" value="1"/>
</dbReference>
<feature type="binding site" evidence="13">
    <location>
        <begin position="36"/>
        <end position="43"/>
    </location>
    <ligand>
        <name>ATP</name>
        <dbReference type="ChEBI" id="CHEBI:30616"/>
    </ligand>
</feature>